<feature type="transmembrane region" description="Helical" evidence="6">
    <location>
        <begin position="63"/>
        <end position="92"/>
    </location>
</feature>
<sequence length="201" mass="21092">MFCSRCGQSLSDVANFCPACGEARPVLAEVAAASSLVEPALAPAAQPSPASVVSADTPRYAGFWFRVLAALIDGILCQIASFLVALPMGFILGVSMAAVADSETIEAMGGLLGAVLGMLVQWLWFTLAESSAWQGSLGKKLLGIKVTDEQGQRIGFGRANARYWGKIVSTITLGIGFLMVAFTQRKQGLHDIIAGTLLVRA</sequence>
<proteinExistence type="predicted"/>
<feature type="domain" description="Zinc-ribbon" evidence="8">
    <location>
        <begin position="2"/>
        <end position="21"/>
    </location>
</feature>
<dbReference type="PANTHER" id="PTHR36115">
    <property type="entry name" value="PROLINE-RICH ANTIGEN HOMOLOG-RELATED"/>
    <property type="match status" value="1"/>
</dbReference>
<dbReference type="InterPro" id="IPR010432">
    <property type="entry name" value="RDD"/>
</dbReference>
<dbReference type="Pfam" id="PF06271">
    <property type="entry name" value="RDD"/>
    <property type="match status" value="1"/>
</dbReference>
<dbReference type="EMBL" id="BAABFC010000002">
    <property type="protein sequence ID" value="GAA4494035.1"/>
    <property type="molecule type" value="Genomic_DNA"/>
</dbReference>
<keyword evidence="10" id="KW-1185">Reference proteome</keyword>
<keyword evidence="3 6" id="KW-0812">Transmembrane</keyword>
<dbReference type="PANTHER" id="PTHR36115:SF9">
    <property type="entry name" value="LMO1584 PROTEIN"/>
    <property type="match status" value="1"/>
</dbReference>
<gene>
    <name evidence="9" type="ORF">GCM10023095_05110</name>
</gene>
<dbReference type="RefSeq" id="WP_345009752.1">
    <property type="nucleotide sequence ID" value="NZ_BAABFC010000002.1"/>
</dbReference>
<feature type="transmembrane region" description="Helical" evidence="6">
    <location>
        <begin position="163"/>
        <end position="182"/>
    </location>
</feature>
<evidence type="ECO:0000313" key="9">
    <source>
        <dbReference type="EMBL" id="GAA4494035.1"/>
    </source>
</evidence>
<name>A0ABP8PZ59_9GAMM</name>
<comment type="subcellular location">
    <subcellularLocation>
        <location evidence="1">Cell membrane</location>
        <topology evidence="1">Multi-pass membrane protein</topology>
    </subcellularLocation>
</comment>
<keyword evidence="2" id="KW-1003">Cell membrane</keyword>
<evidence type="ECO:0000256" key="6">
    <source>
        <dbReference type="SAM" id="Phobius"/>
    </source>
</evidence>
<evidence type="ECO:0000256" key="2">
    <source>
        <dbReference type="ARBA" id="ARBA00022475"/>
    </source>
</evidence>
<reference evidence="10" key="1">
    <citation type="journal article" date="2019" name="Int. J. Syst. Evol. Microbiol.">
        <title>The Global Catalogue of Microorganisms (GCM) 10K type strain sequencing project: providing services to taxonomists for standard genome sequencing and annotation.</title>
        <authorList>
            <consortium name="The Broad Institute Genomics Platform"/>
            <consortium name="The Broad Institute Genome Sequencing Center for Infectious Disease"/>
            <person name="Wu L."/>
            <person name="Ma J."/>
        </authorList>
    </citation>
    <scope>NUCLEOTIDE SEQUENCE [LARGE SCALE GENOMIC DNA]</scope>
    <source>
        <strain evidence="10">JCM 32226</strain>
    </source>
</reference>
<evidence type="ECO:0000256" key="4">
    <source>
        <dbReference type="ARBA" id="ARBA00022989"/>
    </source>
</evidence>
<feature type="transmembrane region" description="Helical" evidence="6">
    <location>
        <begin position="104"/>
        <end position="125"/>
    </location>
</feature>
<dbReference type="InterPro" id="IPR051791">
    <property type="entry name" value="Pra-immunoreactive"/>
</dbReference>
<dbReference type="Pfam" id="PF13240">
    <property type="entry name" value="Zn_Ribbon_1"/>
    <property type="match status" value="1"/>
</dbReference>
<accession>A0ABP8PZ59</accession>
<protein>
    <recommendedName>
        <fullName evidence="11">Zinc-ribbon domain-containing protein</fullName>
    </recommendedName>
</protein>
<evidence type="ECO:0000259" key="7">
    <source>
        <dbReference type="Pfam" id="PF06271"/>
    </source>
</evidence>
<evidence type="ECO:0000256" key="3">
    <source>
        <dbReference type="ARBA" id="ARBA00022692"/>
    </source>
</evidence>
<comment type="caution">
    <text evidence="9">The sequence shown here is derived from an EMBL/GenBank/DDBJ whole genome shotgun (WGS) entry which is preliminary data.</text>
</comment>
<dbReference type="Proteomes" id="UP001501321">
    <property type="component" value="Unassembled WGS sequence"/>
</dbReference>
<keyword evidence="4 6" id="KW-1133">Transmembrane helix</keyword>
<organism evidence="9 10">
    <name type="scientific">Pseudaeromonas paramecii</name>
    <dbReference type="NCBI Taxonomy" id="2138166"/>
    <lineage>
        <taxon>Bacteria</taxon>
        <taxon>Pseudomonadati</taxon>
        <taxon>Pseudomonadota</taxon>
        <taxon>Gammaproteobacteria</taxon>
        <taxon>Aeromonadales</taxon>
        <taxon>Aeromonadaceae</taxon>
        <taxon>Pseudaeromonas</taxon>
    </lineage>
</organism>
<feature type="domain" description="RDD" evidence="7">
    <location>
        <begin position="60"/>
        <end position="195"/>
    </location>
</feature>
<keyword evidence="5 6" id="KW-0472">Membrane</keyword>
<evidence type="ECO:0008006" key="11">
    <source>
        <dbReference type="Google" id="ProtNLM"/>
    </source>
</evidence>
<evidence type="ECO:0000256" key="5">
    <source>
        <dbReference type="ARBA" id="ARBA00023136"/>
    </source>
</evidence>
<dbReference type="InterPro" id="IPR026870">
    <property type="entry name" value="Zinc_ribbon_dom"/>
</dbReference>
<evidence type="ECO:0000313" key="10">
    <source>
        <dbReference type="Proteomes" id="UP001501321"/>
    </source>
</evidence>
<evidence type="ECO:0000259" key="8">
    <source>
        <dbReference type="Pfam" id="PF13240"/>
    </source>
</evidence>
<evidence type="ECO:0000256" key="1">
    <source>
        <dbReference type="ARBA" id="ARBA00004651"/>
    </source>
</evidence>